<keyword evidence="2" id="KW-1185">Reference proteome</keyword>
<evidence type="ECO:0000313" key="1">
    <source>
        <dbReference type="EMBL" id="MDZ5762392.1"/>
    </source>
</evidence>
<organism evidence="1 2">
    <name type="scientific">Candidatus Cyrtobacter comes</name>
    <dbReference type="NCBI Taxonomy" id="675776"/>
    <lineage>
        <taxon>Bacteria</taxon>
        <taxon>Pseudomonadati</taxon>
        <taxon>Pseudomonadota</taxon>
        <taxon>Alphaproteobacteria</taxon>
        <taxon>Rickettsiales</taxon>
        <taxon>Candidatus Midichloriaceae</taxon>
        <taxon>Candidatus Cyrtobacter</taxon>
    </lineage>
</organism>
<reference evidence="1 2" key="1">
    <citation type="submission" date="2023-02" db="EMBL/GenBank/DDBJ databases">
        <title>Host association and intracellularity evolved multiple times independently in the Rickettsiales.</title>
        <authorList>
            <person name="Castelli M."/>
            <person name="Nardi T."/>
            <person name="Gammuto L."/>
            <person name="Bellinzona G."/>
            <person name="Sabaneyeva E."/>
            <person name="Potekhin A."/>
            <person name="Serra V."/>
            <person name="Petroni G."/>
            <person name="Sassera D."/>
        </authorList>
    </citation>
    <scope>NUCLEOTIDE SEQUENCE [LARGE SCALE GENOMIC DNA]</scope>
    <source>
        <strain evidence="1 2">BOD18</strain>
    </source>
</reference>
<sequence length="47" mass="5413">MFVSSHKEFLTNTLKANLLFDVYKELKFTTIDEAKKLAEAINPNPLE</sequence>
<comment type="caution">
    <text evidence="1">The sequence shown here is derived from an EMBL/GenBank/DDBJ whole genome shotgun (WGS) entry which is preliminary data.</text>
</comment>
<accession>A0ABU5L8E7</accession>
<evidence type="ECO:0000313" key="2">
    <source>
        <dbReference type="Proteomes" id="UP001293791"/>
    </source>
</evidence>
<protein>
    <submittedName>
        <fullName evidence="1">Uncharacterized protein</fullName>
    </submittedName>
</protein>
<name>A0ABU5L8E7_9RICK</name>
<proteinExistence type="predicted"/>
<gene>
    <name evidence="1" type="ORF">Cyrtocomes_00772</name>
</gene>
<dbReference type="Proteomes" id="UP001293791">
    <property type="component" value="Unassembled WGS sequence"/>
</dbReference>
<dbReference type="EMBL" id="JARGYT010000044">
    <property type="protein sequence ID" value="MDZ5762392.1"/>
    <property type="molecule type" value="Genomic_DNA"/>
</dbReference>